<dbReference type="GO" id="GO:0004073">
    <property type="term" value="F:aspartate-semialdehyde dehydrogenase activity"/>
    <property type="evidence" value="ECO:0007669"/>
    <property type="project" value="UniProtKB-UniRule"/>
</dbReference>
<dbReference type="GO" id="GO:0051287">
    <property type="term" value="F:NAD binding"/>
    <property type="evidence" value="ECO:0007669"/>
    <property type="project" value="InterPro"/>
</dbReference>
<dbReference type="SUPFAM" id="SSF55347">
    <property type="entry name" value="Glyceraldehyde-3-phosphate dehydrogenase-like, C-terminal domain"/>
    <property type="match status" value="1"/>
</dbReference>
<dbReference type="CDD" id="cd18131">
    <property type="entry name" value="ASADH_C_bac_euk_like"/>
    <property type="match status" value="1"/>
</dbReference>
<evidence type="ECO:0000313" key="19">
    <source>
        <dbReference type="Proteomes" id="UP000306145"/>
    </source>
</evidence>
<dbReference type="UniPathway" id="UPA00051">
    <property type="reaction ID" value="UER00464"/>
</dbReference>
<dbReference type="GO" id="GO:0009089">
    <property type="term" value="P:lysine biosynthetic process via diaminopimelate"/>
    <property type="evidence" value="ECO:0007669"/>
    <property type="project" value="UniProtKB-UniRule"/>
</dbReference>
<feature type="binding site" evidence="15">
    <location>
        <position position="250"/>
    </location>
    <ligand>
        <name>substrate</name>
    </ligand>
</feature>
<reference evidence="18 19" key="1">
    <citation type="submission" date="2019-06" db="EMBL/GenBank/DDBJ databases">
        <title>Micromonospora ordensis sp. nov., isolated from deep marine sediment.</title>
        <authorList>
            <person name="Veyisoglu A."/>
            <person name="Carro L."/>
            <person name="Klenk H.-P."/>
            <person name="Sahin N."/>
        </authorList>
    </citation>
    <scope>NUCLEOTIDE SEQUENCE [LARGE SCALE GENOMIC DNA]</scope>
    <source>
        <strain evidence="18 19">S2509</strain>
    </source>
</reference>
<dbReference type="GO" id="GO:0009088">
    <property type="term" value="P:threonine biosynthetic process"/>
    <property type="evidence" value="ECO:0007669"/>
    <property type="project" value="UniProtKB-UniRule"/>
</dbReference>
<dbReference type="EMBL" id="VDFY01000311">
    <property type="protein sequence ID" value="TNH21170.1"/>
    <property type="molecule type" value="Genomic_DNA"/>
</dbReference>
<feature type="binding site" evidence="15">
    <location>
        <begin position="13"/>
        <end position="16"/>
    </location>
    <ligand>
        <name>NADP(+)</name>
        <dbReference type="ChEBI" id="CHEBI:58349"/>
    </ligand>
</feature>
<evidence type="ECO:0000256" key="11">
    <source>
        <dbReference type="ARBA" id="ARBA00023002"/>
    </source>
</evidence>
<evidence type="ECO:0000256" key="5">
    <source>
        <dbReference type="ARBA" id="ARBA00011738"/>
    </source>
</evidence>
<feature type="binding site" evidence="15">
    <location>
        <begin position="41"/>
        <end position="42"/>
    </location>
    <ligand>
        <name>NADP(+)</name>
        <dbReference type="ChEBI" id="CHEBI:58349"/>
    </ligand>
</feature>
<evidence type="ECO:0000256" key="14">
    <source>
        <dbReference type="ARBA" id="ARBA00047891"/>
    </source>
</evidence>
<keyword evidence="11 15" id="KW-0560">Oxidoreductase</keyword>
<evidence type="ECO:0000256" key="4">
    <source>
        <dbReference type="ARBA" id="ARBA00010584"/>
    </source>
</evidence>
<dbReference type="GO" id="GO:0009097">
    <property type="term" value="P:isoleucine biosynthetic process"/>
    <property type="evidence" value="ECO:0007669"/>
    <property type="project" value="UniProtKB-UniRule"/>
</dbReference>
<protein>
    <recommendedName>
        <fullName evidence="6 15">Aspartate-semialdehyde dehydrogenase</fullName>
        <shortName evidence="15">ASA dehydrogenase</shortName>
        <shortName evidence="15">ASADH</shortName>
        <ecNumber evidence="6 15">1.2.1.11</ecNumber>
    </recommendedName>
    <alternativeName>
        <fullName evidence="15">Aspartate-beta-semialdehyde dehydrogenase</fullName>
    </alternativeName>
</protein>
<feature type="binding site" evidence="15">
    <location>
        <position position="101"/>
    </location>
    <ligand>
        <name>phosphate</name>
        <dbReference type="ChEBI" id="CHEBI:43474"/>
    </ligand>
</feature>
<comment type="catalytic activity">
    <reaction evidence="14 15">
        <text>L-aspartate 4-semialdehyde + phosphate + NADP(+) = 4-phospho-L-aspartate + NADPH + H(+)</text>
        <dbReference type="Rhea" id="RHEA:24284"/>
        <dbReference type="ChEBI" id="CHEBI:15378"/>
        <dbReference type="ChEBI" id="CHEBI:43474"/>
        <dbReference type="ChEBI" id="CHEBI:57535"/>
        <dbReference type="ChEBI" id="CHEBI:57783"/>
        <dbReference type="ChEBI" id="CHEBI:58349"/>
        <dbReference type="ChEBI" id="CHEBI:537519"/>
        <dbReference type="EC" id="1.2.1.11"/>
    </reaction>
</comment>
<dbReference type="InterPro" id="IPR012280">
    <property type="entry name" value="Semialdhyde_DH_dimer_dom"/>
</dbReference>
<dbReference type="Gene3D" id="3.30.360.10">
    <property type="entry name" value="Dihydrodipicolinate Reductase, domain 2"/>
    <property type="match status" value="1"/>
</dbReference>
<comment type="caution">
    <text evidence="15">Lacks conserved residue(s) required for the propagation of feature annotation.</text>
</comment>
<dbReference type="PANTHER" id="PTHR46278:SF2">
    <property type="entry name" value="ASPARTATE-SEMIALDEHYDE DEHYDROGENASE"/>
    <property type="match status" value="1"/>
</dbReference>
<comment type="function">
    <text evidence="15">Catalyzes the NADPH-dependent formation of L-aspartate-semialdehyde (L-ASA) by the reductive dephosphorylation of L-aspartyl-4-phosphate.</text>
</comment>
<dbReference type="SUPFAM" id="SSF51735">
    <property type="entry name" value="NAD(P)-binding Rossmann-fold domains"/>
    <property type="match status" value="1"/>
</dbReference>
<keyword evidence="7 15" id="KW-0028">Amino-acid biosynthesis</keyword>
<evidence type="ECO:0000256" key="16">
    <source>
        <dbReference type="PIRSR" id="PIRSR000148-1"/>
    </source>
</evidence>
<dbReference type="Gene3D" id="3.40.50.720">
    <property type="entry name" value="NAD(P)-binding Rossmann-like Domain"/>
    <property type="match status" value="1"/>
</dbReference>
<comment type="pathway">
    <text evidence="3 15">Amino-acid biosynthesis; L-threonine biosynthesis; L-threonine from L-aspartate: step 2/5.</text>
</comment>
<sequence length="353" mass="37383">MTALPTLAVVGATGAVGTVMCELLTGRRNVWGEIRLLASERSVGRRVRCRGEELVVQALTPEAFDGVDVAMFDVPDEVSAEWAPIAVGRGAIVVDNSGAFRMDRDVPLVVPEINPEQVRNRPRGIIANANCTTLGMIIAVAPLHREYGLRELVLASYQAVSGSGQAGVEILHDQLAKVAGDRLLGSRTGDVRQAVGDDLGPFPAPLALNVVPWAGSAADGGWSSEEMKIRNESRKILGLPDLKVSTTCVRVPVVTAHSVAVHAVFATEVDAEGAREALRNAPGVIVVDDPAAGEFPMPIDAVGTDPSWVGRIRRALDDPRALDFFVTGDNLRKGAALNTAQIAELLAKELKTS</sequence>
<comment type="pathway">
    <text evidence="2 15">Amino-acid biosynthesis; L-lysine biosynthesis via DAP pathway; (S)-tetrahydrodipicolinate from L-aspartate: step 2/4.</text>
</comment>
<feature type="binding site" evidence="15">
    <location>
        <position position="158"/>
    </location>
    <ligand>
        <name>substrate</name>
    </ligand>
</feature>
<evidence type="ECO:0000256" key="6">
    <source>
        <dbReference type="ARBA" id="ARBA00013120"/>
    </source>
</evidence>
<feature type="binding site" evidence="15">
    <location>
        <position position="330"/>
    </location>
    <ligand>
        <name>NADP(+)</name>
        <dbReference type="ChEBI" id="CHEBI:58349"/>
    </ligand>
</feature>
<evidence type="ECO:0000313" key="18">
    <source>
        <dbReference type="EMBL" id="TNH21170.1"/>
    </source>
</evidence>
<keyword evidence="12 15" id="KW-0457">Lysine biosynthesis</keyword>
<dbReference type="RefSeq" id="WP_139588144.1">
    <property type="nucleotide sequence ID" value="NZ_VDFY01000311.1"/>
</dbReference>
<keyword evidence="13 15" id="KW-0486">Methionine biosynthesis</keyword>
<accession>A0A5C4QDJ1</accession>
<dbReference type="CDD" id="cd02316">
    <property type="entry name" value="VcASADH2_like_N"/>
    <property type="match status" value="1"/>
</dbReference>
<keyword evidence="10 15" id="KW-0220">Diaminopimelate biosynthesis</keyword>
<dbReference type="UniPathway" id="UPA00034">
    <property type="reaction ID" value="UER00016"/>
</dbReference>
<dbReference type="InterPro" id="IPR012080">
    <property type="entry name" value="Asp_semialdehyde_DH"/>
</dbReference>
<evidence type="ECO:0000256" key="15">
    <source>
        <dbReference type="HAMAP-Rule" id="MF_02121"/>
    </source>
</evidence>
<evidence type="ECO:0000256" key="7">
    <source>
        <dbReference type="ARBA" id="ARBA00022605"/>
    </source>
</evidence>
<evidence type="ECO:0000256" key="12">
    <source>
        <dbReference type="ARBA" id="ARBA00023154"/>
    </source>
</evidence>
<keyword evidence="8 15" id="KW-0791">Threonine biosynthesis</keyword>
<dbReference type="NCBIfam" id="TIGR01296">
    <property type="entry name" value="asd_B"/>
    <property type="match status" value="1"/>
</dbReference>
<keyword evidence="9 15" id="KW-0521">NADP</keyword>
<feature type="domain" description="Semialdehyde dehydrogenase NAD-binding" evidence="17">
    <location>
        <begin position="6"/>
        <end position="121"/>
    </location>
</feature>
<dbReference type="NCBIfam" id="NF011456">
    <property type="entry name" value="PRK14874.1"/>
    <property type="match status" value="1"/>
</dbReference>
<dbReference type="AlphaFoldDB" id="A0A5C4QDJ1"/>
<dbReference type="GO" id="GO:0071266">
    <property type="term" value="P:'de novo' L-methionine biosynthetic process"/>
    <property type="evidence" value="ECO:0007669"/>
    <property type="project" value="UniProtKB-UniRule"/>
</dbReference>
<gene>
    <name evidence="15" type="primary">asd</name>
    <name evidence="18" type="ORF">FHG89_32180</name>
</gene>
<dbReference type="HAMAP" id="MF_02121">
    <property type="entry name" value="ASADH"/>
    <property type="match status" value="1"/>
</dbReference>
<comment type="similarity">
    <text evidence="4 15">Belongs to the aspartate-semialdehyde dehydrogenase family.</text>
</comment>
<evidence type="ECO:0000256" key="10">
    <source>
        <dbReference type="ARBA" id="ARBA00022915"/>
    </source>
</evidence>
<dbReference type="InterPro" id="IPR000534">
    <property type="entry name" value="Semialdehyde_DH_NAD-bd"/>
</dbReference>
<dbReference type="GO" id="GO:0046983">
    <property type="term" value="F:protein dimerization activity"/>
    <property type="evidence" value="ECO:0007669"/>
    <property type="project" value="InterPro"/>
</dbReference>
<dbReference type="Proteomes" id="UP000306145">
    <property type="component" value="Unassembled WGS sequence"/>
</dbReference>
<organism evidence="18 19">
    <name type="scientific">Micromonospora orduensis</name>
    <dbReference type="NCBI Taxonomy" id="1420891"/>
    <lineage>
        <taxon>Bacteria</taxon>
        <taxon>Bacillati</taxon>
        <taxon>Actinomycetota</taxon>
        <taxon>Actinomycetes</taxon>
        <taxon>Micromonosporales</taxon>
        <taxon>Micromonosporaceae</taxon>
        <taxon>Micromonospora</taxon>
    </lineage>
</organism>
<feature type="active site" description="Proton acceptor" evidence="15 16">
    <location>
        <position position="257"/>
    </location>
</feature>
<keyword evidence="19" id="KW-1185">Reference proteome</keyword>
<proteinExistence type="inferred from homology"/>
<evidence type="ECO:0000256" key="2">
    <source>
        <dbReference type="ARBA" id="ARBA00005076"/>
    </source>
</evidence>
<evidence type="ECO:0000259" key="17">
    <source>
        <dbReference type="SMART" id="SM00859"/>
    </source>
</evidence>
<dbReference type="OrthoDB" id="9805684at2"/>
<dbReference type="PIRSF" id="PIRSF000148">
    <property type="entry name" value="ASA_dh"/>
    <property type="match status" value="1"/>
</dbReference>
<dbReference type="SMART" id="SM00859">
    <property type="entry name" value="Semialdhyde_dh"/>
    <property type="match status" value="1"/>
</dbReference>
<evidence type="ECO:0000256" key="13">
    <source>
        <dbReference type="ARBA" id="ARBA00023167"/>
    </source>
</evidence>
<evidence type="ECO:0000256" key="1">
    <source>
        <dbReference type="ARBA" id="ARBA00005021"/>
    </source>
</evidence>
<comment type="caution">
    <text evidence="18">The sequence shown here is derived from an EMBL/GenBank/DDBJ whole genome shotgun (WGS) entry which is preliminary data.</text>
</comment>
<name>A0A5C4QDJ1_9ACTN</name>
<evidence type="ECO:0000256" key="3">
    <source>
        <dbReference type="ARBA" id="ARBA00005097"/>
    </source>
</evidence>
<evidence type="ECO:0000256" key="8">
    <source>
        <dbReference type="ARBA" id="ARBA00022697"/>
    </source>
</evidence>
<dbReference type="GO" id="GO:0019877">
    <property type="term" value="P:diaminopimelate biosynthetic process"/>
    <property type="evidence" value="ECO:0007669"/>
    <property type="project" value="UniProtKB-UniRule"/>
</dbReference>
<dbReference type="InterPro" id="IPR036291">
    <property type="entry name" value="NAD(P)-bd_dom_sf"/>
</dbReference>
<dbReference type="GO" id="GO:0050661">
    <property type="term" value="F:NADP binding"/>
    <property type="evidence" value="ECO:0007669"/>
    <property type="project" value="UniProtKB-UniRule"/>
</dbReference>
<dbReference type="InterPro" id="IPR005986">
    <property type="entry name" value="Asp_semialdehyde_DH_beta"/>
</dbReference>
<comment type="pathway">
    <text evidence="1 15">Amino-acid biosynthesis; L-methionine biosynthesis via de novo pathway; L-homoserine from L-aspartate: step 2/3.</text>
</comment>
<dbReference type="Pfam" id="PF01118">
    <property type="entry name" value="Semialdhyde_dh"/>
    <property type="match status" value="1"/>
</dbReference>
<evidence type="ECO:0000256" key="9">
    <source>
        <dbReference type="ARBA" id="ARBA00022857"/>
    </source>
</evidence>
<feature type="active site" description="Acyl-thioester intermediate" evidence="15 16">
    <location>
        <position position="131"/>
    </location>
</feature>
<dbReference type="PANTHER" id="PTHR46278">
    <property type="entry name" value="DEHYDROGENASE, PUTATIVE-RELATED"/>
    <property type="match status" value="1"/>
</dbReference>
<dbReference type="EC" id="1.2.1.11" evidence="6 15"/>
<comment type="subunit">
    <text evidence="5 15">Homodimer.</text>
</comment>
<dbReference type="UniPathway" id="UPA00050">
    <property type="reaction ID" value="UER00463"/>
</dbReference>
<feature type="binding site" evidence="15">
    <location>
        <begin position="161"/>
        <end position="162"/>
    </location>
    <ligand>
        <name>NADP(+)</name>
        <dbReference type="ChEBI" id="CHEBI:58349"/>
    </ligand>
</feature>
<dbReference type="Pfam" id="PF02774">
    <property type="entry name" value="Semialdhyde_dhC"/>
    <property type="match status" value="1"/>
</dbReference>